<dbReference type="AlphaFoldDB" id="X0TWN2"/>
<comment type="subcellular location">
    <subcellularLocation>
        <location evidence="1">Membrane</location>
    </subcellularLocation>
</comment>
<feature type="non-terminal residue" evidence="9">
    <location>
        <position position="1"/>
    </location>
</feature>
<proteinExistence type="predicted"/>
<dbReference type="EMBL" id="BARS01018738">
    <property type="protein sequence ID" value="GAF97689.1"/>
    <property type="molecule type" value="Genomic_DNA"/>
</dbReference>
<dbReference type="PANTHER" id="PTHR24025">
    <property type="entry name" value="DESMOGLEIN FAMILY MEMBER"/>
    <property type="match status" value="1"/>
</dbReference>
<feature type="domain" description="Cadherin" evidence="8">
    <location>
        <begin position="39"/>
        <end position="127"/>
    </location>
</feature>
<feature type="non-terminal residue" evidence="9">
    <location>
        <position position="275"/>
    </location>
</feature>
<evidence type="ECO:0000256" key="3">
    <source>
        <dbReference type="ARBA" id="ARBA00022737"/>
    </source>
</evidence>
<evidence type="ECO:0000256" key="4">
    <source>
        <dbReference type="ARBA" id="ARBA00022837"/>
    </source>
</evidence>
<dbReference type="InterPro" id="IPR015919">
    <property type="entry name" value="Cadherin-like_sf"/>
</dbReference>
<keyword evidence="5" id="KW-0130">Cell adhesion</keyword>
<feature type="domain" description="Cadherin" evidence="8">
    <location>
        <begin position="145"/>
        <end position="233"/>
    </location>
</feature>
<dbReference type="Gene3D" id="2.60.40.60">
    <property type="entry name" value="Cadherins"/>
    <property type="match status" value="2"/>
</dbReference>
<evidence type="ECO:0000256" key="2">
    <source>
        <dbReference type="ARBA" id="ARBA00022692"/>
    </source>
</evidence>
<accession>X0TWN2</accession>
<keyword evidence="2" id="KW-0812">Transmembrane</keyword>
<protein>
    <recommendedName>
        <fullName evidence="8">Cadherin domain-containing protein</fullName>
    </recommendedName>
</protein>
<evidence type="ECO:0000256" key="7">
    <source>
        <dbReference type="ARBA" id="ARBA00023136"/>
    </source>
</evidence>
<organism evidence="9">
    <name type="scientific">marine sediment metagenome</name>
    <dbReference type="NCBI Taxonomy" id="412755"/>
    <lineage>
        <taxon>unclassified sequences</taxon>
        <taxon>metagenomes</taxon>
        <taxon>ecological metagenomes</taxon>
    </lineage>
</organism>
<dbReference type="PANTHER" id="PTHR24025:SF23">
    <property type="entry name" value="NEURAL-CADHERIN"/>
    <property type="match status" value="1"/>
</dbReference>
<dbReference type="PROSITE" id="PS50268">
    <property type="entry name" value="CADHERIN_2"/>
    <property type="match status" value="2"/>
</dbReference>
<gene>
    <name evidence="9" type="ORF">S01H1_30447</name>
</gene>
<name>X0TWN2_9ZZZZ</name>
<comment type="caution">
    <text evidence="9">The sequence shown here is derived from an EMBL/GenBank/DDBJ whole genome shotgun (WGS) entry which is preliminary data.</text>
</comment>
<sequence length="275" mass="27955">GDTDSQDIAVTVTDVNDAPIIISNGGGATAAINAAENQTAVTTVTWTDQDLPADSITYALSGDDAALFSIDAFGVLTFIAPPDFETPTDFDADGVYDVTVTVDDNAGDTDSQDIAVTVTDVNDAPIIISNGGGATAAINAAENQTAVTTVTWTDQDLPADSITYALSGDDAALFSVDAFGVLTFIAAPDFETPTDFDADGVYDVTVTVDDNAGDTDSQDISVTVTDVNDAPIIISNGGGATAAINAAENQTAVTTVTWTDADLPANSITYALSGD</sequence>
<evidence type="ECO:0000259" key="8">
    <source>
        <dbReference type="PROSITE" id="PS50268"/>
    </source>
</evidence>
<reference evidence="9" key="1">
    <citation type="journal article" date="2014" name="Front. Microbiol.">
        <title>High frequency of phylogenetically diverse reductive dehalogenase-homologous genes in deep subseafloor sedimentary metagenomes.</title>
        <authorList>
            <person name="Kawai M."/>
            <person name="Futagami T."/>
            <person name="Toyoda A."/>
            <person name="Takaki Y."/>
            <person name="Nishi S."/>
            <person name="Hori S."/>
            <person name="Arai W."/>
            <person name="Tsubouchi T."/>
            <person name="Morono Y."/>
            <person name="Uchiyama I."/>
            <person name="Ito T."/>
            <person name="Fujiyama A."/>
            <person name="Inagaki F."/>
            <person name="Takami H."/>
        </authorList>
    </citation>
    <scope>NUCLEOTIDE SEQUENCE</scope>
    <source>
        <strain evidence="9">Expedition CK06-06</strain>
    </source>
</reference>
<dbReference type="GO" id="GO:0005509">
    <property type="term" value="F:calcium ion binding"/>
    <property type="evidence" value="ECO:0007669"/>
    <property type="project" value="InterPro"/>
</dbReference>
<keyword evidence="4" id="KW-0106">Calcium</keyword>
<dbReference type="SUPFAM" id="SSF49313">
    <property type="entry name" value="Cadherin-like"/>
    <property type="match status" value="2"/>
</dbReference>
<dbReference type="InterPro" id="IPR002126">
    <property type="entry name" value="Cadherin-like_dom"/>
</dbReference>
<keyword evidence="7" id="KW-0472">Membrane</keyword>
<dbReference type="GO" id="GO:0005911">
    <property type="term" value="C:cell-cell junction"/>
    <property type="evidence" value="ECO:0007669"/>
    <property type="project" value="TreeGrafter"/>
</dbReference>
<dbReference type="GO" id="GO:0007156">
    <property type="term" value="P:homophilic cell adhesion via plasma membrane adhesion molecules"/>
    <property type="evidence" value="ECO:0007669"/>
    <property type="project" value="InterPro"/>
</dbReference>
<evidence type="ECO:0000256" key="6">
    <source>
        <dbReference type="ARBA" id="ARBA00022989"/>
    </source>
</evidence>
<keyword evidence="6" id="KW-1133">Transmembrane helix</keyword>
<evidence type="ECO:0000313" key="9">
    <source>
        <dbReference type="EMBL" id="GAF97689.1"/>
    </source>
</evidence>
<evidence type="ECO:0000256" key="5">
    <source>
        <dbReference type="ARBA" id="ARBA00022889"/>
    </source>
</evidence>
<dbReference type="SMART" id="SM00089">
    <property type="entry name" value="PKD"/>
    <property type="match status" value="2"/>
</dbReference>
<dbReference type="InterPro" id="IPR050971">
    <property type="entry name" value="Cadherin-domain_protein"/>
</dbReference>
<dbReference type="CDD" id="cd11304">
    <property type="entry name" value="Cadherin_repeat"/>
    <property type="match status" value="2"/>
</dbReference>
<dbReference type="InterPro" id="IPR022409">
    <property type="entry name" value="PKD/Chitinase_dom"/>
</dbReference>
<evidence type="ECO:0000256" key="1">
    <source>
        <dbReference type="ARBA" id="ARBA00004370"/>
    </source>
</evidence>
<dbReference type="SMART" id="SM00112">
    <property type="entry name" value="CA"/>
    <property type="match status" value="2"/>
</dbReference>
<dbReference type="GO" id="GO:0016020">
    <property type="term" value="C:membrane"/>
    <property type="evidence" value="ECO:0007669"/>
    <property type="project" value="UniProtKB-SubCell"/>
</dbReference>
<keyword evidence="3" id="KW-0677">Repeat</keyword>